<dbReference type="InterPro" id="IPR004843">
    <property type="entry name" value="Calcineurin-like_PHP"/>
</dbReference>
<keyword evidence="3" id="KW-1185">Reference proteome</keyword>
<dbReference type="GO" id="GO:0016787">
    <property type="term" value="F:hydrolase activity"/>
    <property type="evidence" value="ECO:0007669"/>
    <property type="project" value="InterPro"/>
</dbReference>
<dbReference type="PANTHER" id="PTHR39323">
    <property type="entry name" value="BLR1149 PROTEIN"/>
    <property type="match status" value="1"/>
</dbReference>
<feature type="domain" description="Calcineurin-like phosphoesterase" evidence="1">
    <location>
        <begin position="27"/>
        <end position="119"/>
    </location>
</feature>
<keyword evidence="2" id="KW-0378">Hydrolase</keyword>
<evidence type="ECO:0000313" key="3">
    <source>
        <dbReference type="Proteomes" id="UP000637423"/>
    </source>
</evidence>
<reference evidence="2" key="2">
    <citation type="submission" date="2020-09" db="EMBL/GenBank/DDBJ databases">
        <authorList>
            <person name="Sun Q."/>
            <person name="Zhou Y."/>
        </authorList>
    </citation>
    <scope>NUCLEOTIDE SEQUENCE</scope>
    <source>
        <strain evidence="2">CGMCC 1.10998</strain>
    </source>
</reference>
<dbReference type="InterPro" id="IPR026336">
    <property type="entry name" value="PdeM-like"/>
</dbReference>
<keyword evidence="2" id="KW-0347">Helicase</keyword>
<reference evidence="2" key="1">
    <citation type="journal article" date="2014" name="Int. J. Syst. Evol. Microbiol.">
        <title>Complete genome sequence of Corynebacterium casei LMG S-19264T (=DSM 44701T), isolated from a smear-ripened cheese.</title>
        <authorList>
            <consortium name="US DOE Joint Genome Institute (JGI-PGF)"/>
            <person name="Walter F."/>
            <person name="Albersmeier A."/>
            <person name="Kalinowski J."/>
            <person name="Ruckert C."/>
        </authorList>
    </citation>
    <scope>NUCLEOTIDE SEQUENCE</scope>
    <source>
        <strain evidence="2">CGMCC 1.10998</strain>
    </source>
</reference>
<evidence type="ECO:0000259" key="1">
    <source>
        <dbReference type="Pfam" id="PF00149"/>
    </source>
</evidence>
<dbReference type="PIRSF" id="PIRSF000887">
    <property type="entry name" value="Pesterase_MJ0037"/>
    <property type="match status" value="1"/>
</dbReference>
<organism evidence="2 3">
    <name type="scientific">Undibacterium terreum</name>
    <dbReference type="NCBI Taxonomy" id="1224302"/>
    <lineage>
        <taxon>Bacteria</taxon>
        <taxon>Pseudomonadati</taxon>
        <taxon>Pseudomonadota</taxon>
        <taxon>Betaproteobacteria</taxon>
        <taxon>Burkholderiales</taxon>
        <taxon>Oxalobacteraceae</taxon>
        <taxon>Undibacterium</taxon>
    </lineage>
</organism>
<dbReference type="RefSeq" id="WP_188565983.1">
    <property type="nucleotide sequence ID" value="NZ_BMED01000002.1"/>
</dbReference>
<dbReference type="NCBIfam" id="TIGR04123">
    <property type="entry name" value="P_estr_lig_assc"/>
    <property type="match status" value="1"/>
</dbReference>
<accession>A0A916UHP6</accession>
<dbReference type="Pfam" id="PF00149">
    <property type="entry name" value="Metallophos"/>
    <property type="match status" value="1"/>
</dbReference>
<proteinExistence type="predicted"/>
<keyword evidence="2" id="KW-0547">Nucleotide-binding</keyword>
<evidence type="ECO:0000313" key="2">
    <source>
        <dbReference type="EMBL" id="GGC73388.1"/>
    </source>
</evidence>
<gene>
    <name evidence="2" type="ORF">GCM10011396_20700</name>
</gene>
<dbReference type="Proteomes" id="UP000637423">
    <property type="component" value="Unassembled WGS sequence"/>
</dbReference>
<dbReference type="InterPro" id="IPR029052">
    <property type="entry name" value="Metallo-depent_PP-like"/>
</dbReference>
<dbReference type="InterPro" id="IPR024173">
    <property type="entry name" value="Pesterase_MJ0037-like"/>
</dbReference>
<keyword evidence="2" id="KW-0067">ATP-binding</keyword>
<sequence>MNACELSIAGELLLLLPQKAIYWPRERTLIVADVHFGKAASFRTLGIPVPRGTTSENLHILDTLITSYDIEHIVFLGDFLHGPNPAVSTMLALSAWRVRHSRLVMTLVRGNHDLRAGDPPADLNFRIVDEPAVMQPFAFCHHPSVTTNAYVLAGHVHPAYRLSGRNESLRLPCFVFGAGRAILPSFGSFTGGYTITRQTDEQIFVVADDAVIAIGNSKTG</sequence>
<name>A0A916UHP6_9BURK</name>
<dbReference type="AlphaFoldDB" id="A0A916UHP6"/>
<comment type="caution">
    <text evidence="2">The sequence shown here is derived from an EMBL/GenBank/DDBJ whole genome shotgun (WGS) entry which is preliminary data.</text>
</comment>
<protein>
    <submittedName>
        <fullName evidence="2">DEAD/DEAH box helicase</fullName>
    </submittedName>
</protein>
<dbReference type="GO" id="GO:0004386">
    <property type="term" value="F:helicase activity"/>
    <property type="evidence" value="ECO:0007669"/>
    <property type="project" value="UniProtKB-KW"/>
</dbReference>
<dbReference type="EMBL" id="BMED01000002">
    <property type="protein sequence ID" value="GGC73388.1"/>
    <property type="molecule type" value="Genomic_DNA"/>
</dbReference>
<dbReference type="Gene3D" id="3.60.21.10">
    <property type="match status" value="1"/>
</dbReference>
<dbReference type="SUPFAM" id="SSF56300">
    <property type="entry name" value="Metallo-dependent phosphatases"/>
    <property type="match status" value="1"/>
</dbReference>
<dbReference type="PANTHER" id="PTHR39323:SF1">
    <property type="entry name" value="BLR1149 PROTEIN"/>
    <property type="match status" value="1"/>
</dbReference>